<evidence type="ECO:0000313" key="2">
    <source>
        <dbReference type="EMBL" id="QTX11086.1"/>
    </source>
</evidence>
<name>A0A8B0SIA7_9GAMM</name>
<accession>A0A8B0SIA7</accession>
<dbReference type="EMBL" id="CP072748">
    <property type="protein sequence ID" value="QTX11086.1"/>
    <property type="molecule type" value="Genomic_DNA"/>
</dbReference>
<feature type="transmembrane region" description="Helical" evidence="1">
    <location>
        <begin position="93"/>
        <end position="111"/>
    </location>
</feature>
<feature type="transmembrane region" description="Helical" evidence="1">
    <location>
        <begin position="826"/>
        <end position="848"/>
    </location>
</feature>
<dbReference type="AlphaFoldDB" id="A0A8B0SIA7"/>
<proteinExistence type="predicted"/>
<dbReference type="RefSeq" id="WP_207251178.1">
    <property type="nucleotide sequence ID" value="NZ_JAFMPM010000006.1"/>
</dbReference>
<feature type="transmembrane region" description="Helical" evidence="1">
    <location>
        <begin position="6"/>
        <end position="28"/>
    </location>
</feature>
<protein>
    <recommendedName>
        <fullName evidence="3">NACHT domain-containing protein</fullName>
    </recommendedName>
</protein>
<feature type="transmembrane region" description="Helical" evidence="1">
    <location>
        <begin position="40"/>
        <end position="58"/>
    </location>
</feature>
<evidence type="ECO:0000256" key="1">
    <source>
        <dbReference type="SAM" id="Phobius"/>
    </source>
</evidence>
<dbReference type="Gene3D" id="3.40.50.300">
    <property type="entry name" value="P-loop containing nucleotide triphosphate hydrolases"/>
    <property type="match status" value="1"/>
</dbReference>
<keyword evidence="1" id="KW-1133">Transmembrane helix</keyword>
<reference evidence="2" key="1">
    <citation type="submission" date="2021-04" db="EMBL/GenBank/DDBJ databases">
        <title>Complete Genome and methylome analysis of Thiothrix fructosivorans ATCC 49748.</title>
        <authorList>
            <person name="Fomenkov A."/>
            <person name="Sun L."/>
            <person name="Vincze T."/>
            <person name="Grabovich M.Y."/>
            <person name="Roberts R.J."/>
        </authorList>
    </citation>
    <scope>NUCLEOTIDE SEQUENCE</scope>
    <source>
        <strain evidence="2">ATCC 49748</strain>
    </source>
</reference>
<organism evidence="2">
    <name type="scientific">Thiothrix fructosivorans</name>
    <dbReference type="NCBI Taxonomy" id="111770"/>
    <lineage>
        <taxon>Bacteria</taxon>
        <taxon>Pseudomonadati</taxon>
        <taxon>Pseudomonadota</taxon>
        <taxon>Gammaproteobacteria</taxon>
        <taxon>Thiotrichales</taxon>
        <taxon>Thiotrichaceae</taxon>
        <taxon>Thiothrix</taxon>
    </lineage>
</organism>
<keyword evidence="1" id="KW-0472">Membrane</keyword>
<dbReference type="SUPFAM" id="SSF52540">
    <property type="entry name" value="P-loop containing nucleoside triphosphate hydrolases"/>
    <property type="match status" value="1"/>
</dbReference>
<evidence type="ECO:0008006" key="3">
    <source>
        <dbReference type="Google" id="ProtNLM"/>
    </source>
</evidence>
<sequence length="889" mass="102039">MTNSIAFDWLLFALLIAVSGMALWAFYVWWKKDRHTRERFAFFGFIGIFGFVGLYLSAFLLENSIIGSVLMILLKPFGFNLQPLTPPLSPLEAVLFFFVILVLAVAYVSVFKNWNGQKSLAQHEQEQNCDPASILRDIRLFLERTPDAKEKRKPYSAEADQYNTLLDRPETLTWHERAKQLWCLRNRSYLFGGEFDPAHKCWIGEEKHTGALVLLACPQYVPSAAALSAWLDYARKVADHQEKKAIELIITHKEGEPNPAEHHPDYSITYTNEAALLLELVDFSDYFADIQYRVERAKLPESHLTLQDTYTPSLYRLAKEAEPQPESLEVYIQQWLRDNSSKQLAVLGEYGQGKSTVSLLLSYHLIKQYSFDTHTSIPILIELRGKTLRSLPPEELLATWAYRYGINVKALLHLHMAGRLLLIFEGFDEIDLSGDTEARISHFHSLWKLNYQRSKLIITGRPNFFLDSKELTRALGETDQTHTLYLQPFNVEQIENSLRSADEQVRHEIVQLAKEDKKFLEVASRPSLLHLVALLWKREELHKHEHINSATVIDLFIQQTLKRQQDKNDERPFMILNTAERHYFMMGIAAYMAVKNLPNQIGKDELTKTVNRLIDAVPEDVSRSVSSLKGEDACPLRSNARFEWNTRRTEIIEKINTDVRSCGLLVTDLSKDGMFKFAHKSYMELLQAKVISQLFSFNKTSATSIKNTMNMHINDALRTKEVLTFFAELLKADLSKNHSEIPIQEKTWRVLFDEPQFKYFPFAKSVATFINIYIFSLLAPLPRLRLSSLPLSAFFLSLGTLSGMWGMLSVVGNVSLEKFLLLTPSLLFLVGLGVGMGITSIFISKFLITSSLWFLICRELQISDEEIRKYIGKKMMVTYEKLSKEAGIS</sequence>
<feature type="transmembrane region" description="Helical" evidence="1">
    <location>
        <begin position="793"/>
        <end position="814"/>
    </location>
</feature>
<feature type="transmembrane region" description="Helical" evidence="1">
    <location>
        <begin position="64"/>
        <end position="81"/>
    </location>
</feature>
<gene>
    <name evidence="2" type="ORF">J1836_001575</name>
</gene>
<keyword evidence="1" id="KW-0812">Transmembrane</keyword>
<feature type="transmembrane region" description="Helical" evidence="1">
    <location>
        <begin position="759"/>
        <end position="781"/>
    </location>
</feature>
<dbReference type="InterPro" id="IPR027417">
    <property type="entry name" value="P-loop_NTPase"/>
</dbReference>